<evidence type="ECO:0000313" key="2">
    <source>
        <dbReference type="EMBL" id="MBI3014072.1"/>
    </source>
</evidence>
<organism evidence="2 3">
    <name type="scientific">Tectimicrobiota bacterium</name>
    <dbReference type="NCBI Taxonomy" id="2528274"/>
    <lineage>
        <taxon>Bacteria</taxon>
        <taxon>Pseudomonadati</taxon>
        <taxon>Nitrospinota/Tectimicrobiota group</taxon>
        <taxon>Candidatus Tectimicrobiota</taxon>
    </lineage>
</organism>
<reference evidence="2" key="1">
    <citation type="submission" date="2020-07" db="EMBL/GenBank/DDBJ databases">
        <title>Huge and variable diversity of episymbiotic CPR bacteria and DPANN archaea in groundwater ecosystems.</title>
        <authorList>
            <person name="He C.Y."/>
            <person name="Keren R."/>
            <person name="Whittaker M."/>
            <person name="Farag I.F."/>
            <person name="Doudna J."/>
            <person name="Cate J.H.D."/>
            <person name="Banfield J.F."/>
        </authorList>
    </citation>
    <scope>NUCLEOTIDE SEQUENCE</scope>
    <source>
        <strain evidence="2">NC_groundwater_717_Ag_S-0.2um_59_8</strain>
    </source>
</reference>
<feature type="region of interest" description="Disordered" evidence="1">
    <location>
        <begin position="115"/>
        <end position="157"/>
    </location>
</feature>
<gene>
    <name evidence="2" type="ORF">HYY65_03170</name>
</gene>
<accession>A0A932GNM4</accession>
<evidence type="ECO:0000313" key="3">
    <source>
        <dbReference type="Proteomes" id="UP000741360"/>
    </source>
</evidence>
<feature type="compositionally biased region" description="Low complexity" evidence="1">
    <location>
        <begin position="117"/>
        <end position="136"/>
    </location>
</feature>
<name>A0A932GNM4_UNCTE</name>
<comment type="caution">
    <text evidence="2">The sequence shown here is derived from an EMBL/GenBank/DDBJ whole genome shotgun (WGS) entry which is preliminary data.</text>
</comment>
<dbReference type="EMBL" id="JACPSX010000053">
    <property type="protein sequence ID" value="MBI3014072.1"/>
    <property type="molecule type" value="Genomic_DNA"/>
</dbReference>
<sequence length="306" mass="34394">MSGWIRLWRSLLNHPLWTRERFTLGQAWIDLLLSAAHTDHPVPRGTQMVLERRGDFLTSQVALAARWRWDRETVRRFFRALERGNMCRIRTSKESETGYTLVSIMNYERYQGDVEQSSSLSPASDAPSVAPSNPASVPHPCPTPKKGKKGKKQKEPSPAFGLTLEKYLTEFPPEGQEVLHQAIQAIASTRKSGKVAQSVLDAQARKWSRFPPEIVVKACRVYLDRGYANEGRAEAYLLGIIRQEAKRAGNGREASSSFVGQKGWVSTPATPADTPAGQPYPNPTTEGQRAINRAWLDQQRDQERAR</sequence>
<dbReference type="AlphaFoldDB" id="A0A932GNM4"/>
<protein>
    <recommendedName>
        <fullName evidence="4">DnaD domain-containing protein</fullName>
    </recommendedName>
</protein>
<evidence type="ECO:0008006" key="4">
    <source>
        <dbReference type="Google" id="ProtNLM"/>
    </source>
</evidence>
<dbReference type="Proteomes" id="UP000741360">
    <property type="component" value="Unassembled WGS sequence"/>
</dbReference>
<proteinExistence type="predicted"/>
<feature type="region of interest" description="Disordered" evidence="1">
    <location>
        <begin position="249"/>
        <end position="306"/>
    </location>
</feature>
<evidence type="ECO:0000256" key="1">
    <source>
        <dbReference type="SAM" id="MobiDB-lite"/>
    </source>
</evidence>